<dbReference type="Gene3D" id="2.60.40.740">
    <property type="match status" value="2"/>
</dbReference>
<protein>
    <submittedName>
        <fullName evidence="4">Gliding motility-associated-like protein</fullName>
    </submittedName>
</protein>
<dbReference type="NCBIfam" id="TIGR04131">
    <property type="entry name" value="Bac_Flav_CTERM"/>
    <property type="match status" value="1"/>
</dbReference>
<evidence type="ECO:0000259" key="2">
    <source>
        <dbReference type="SMART" id="SM00089"/>
    </source>
</evidence>
<feature type="domain" description="PKD/Chitinase" evidence="2">
    <location>
        <begin position="2210"/>
        <end position="2286"/>
    </location>
</feature>
<dbReference type="Pfam" id="PF13585">
    <property type="entry name" value="CHU_C"/>
    <property type="match status" value="1"/>
</dbReference>
<dbReference type="Proteomes" id="UP000233767">
    <property type="component" value="Unassembled WGS sequence"/>
</dbReference>
<name>A0A497UY78_9FLAO</name>
<keyword evidence="1" id="KW-0732">Signal</keyword>
<sequence>MHQLPNNVHKTIVLLGCLILACFSAQAQVPVPFTPRLQNGSMKVKGDIIFVGNNILNRAAANNVSEANIPYNGTSDNNSFNMEYIDIDGDPSTFSSSSADLALGNSCSKVVYAGLYWASTYPYERSTNQNSEWQGTPRFNDWNQVKFKLPGGAYINLTADNNPDPAGDEDAIIFDGYNPSNITASFKDSPIICYKNVTNLVRGLANPNGTYTLANLRAAKGRRSGASSAGWVMVVIYENPTMPGKFISTFDGYAGVQGNVTADININGFVTLPAPFPVRAKLGVGALEGDVGITNDRLRIKANTVATFTDVSNTLNPANNFFNSTITNNNAQVTNRNPYGTNTLGLDLDMLNLSNPLNGIIPNNETGATLRLLTSGDGYGAFLTSFAVEVIEPEIKLVKTVRDISGNNIGGADVNLGQVLDYVLTFQNIGNDDARNLTIRDILPENTFFNSIDLSGAPGVTYVYNPTTGQVTFTVPNNLVEIGDPTYTIKIRVQVVNTCSELTNACSNIIQNQAYTTYRGALNSNIISDDPSVAGLDSCGLGIPGPANFLVDIDECAFRRTEILCGASVVLTAGSGYASYQWHNASGTVIGNTQSITVTTPGQYYVVNTPTPPCIGITEYITVTRFGTNQTNPVLPFADEIVTCPNDGEQLPNIFLCGLNDSRFIQTNITNAVSIIWEKLNEASCPAVGIDNCANKNPSCVWTQQGTGTNFNVTLAGQYRVVINYQNGCFNRYYFNVYTNLLDPQYIVQNITCNTTGKITVTNVPSTYEFQLVNQNTGAVLVPYQSSPIFPITQAGSYLVQIRQQGVTDGCVFVITEIGVSDLNFQVNVITKNTSCNGFGSIRLQALNVRPQYYYSISGPSTLNVGPLTDNDYVFQNLNPGTYTVTVRTDDGCTFTSTTTIQDNSNLNLNATILQNVSCTPGKIKLTPSGGEAPYVYAIYSINGILQNPTAGDYTDIDTFEIPIGQEGTYVFIMVDNNNCTALSNPVTIQNLPDVVFTTSFENIKCNGANDGSIRYNITNTNGFSYSFELMNASGNLIRTNTSGIFNGLAPGNYTVYFIQYGPTICEFPANFTLTEPAALTGAITQTQPYNCITNSATISITAGSVTGGTLPYEYSIDGINFGTATSFTGLTAGTYTVTVRDANGCTFRTNAITISPLSPPTNIQFAATAPTCPALTSNVTLTVTGGTGPFVYEITAPAAAIANNGNNAVFSGLAPGTYTFKVTDANGCSFTRNYTINQVTPIAVNILEKGDSACFDPATATGYVNYIVSGFTTTYNYIIRNSSGTIISSGTNVSTSNISTGAILSAETYTITVTDNTTNCTATVTQIINSPPSELNVTLTVNPITCTGGGSVIVTATGGWGNNYQYLLIASDGTQMGYQSSPVFNNVTSPGNGLVYILDSMVCQKIVPFTMTVATPPVISINASSDLCYDTTNRATISVAVTGGTAPFSYTINGGGNQSSGTFANLTPGTYTIKVTDANGCTDTVTQTINQQLTTVSILDKGLDCTSSPDAEIDITINGGQAPYSYQTSVNGGAYGAITPVVGSVINYTTATPGTYQFQITDNIGCVVRTNMATIAPLSNPSILSVTQTQNILCNGDNSGAIAVAIDNTAGVAPIAISVVNTTTGTNFGSQTSGLPAGNYTITITDSNSCTDTETITLTQPNPITYNVSTVDITCNNPGGTSYGEIIVRNLAGGTGPFTYHVSNNFGYSDTYNATAGEDHSFQILAFGIYQVDVIDANGCSVVTNNIIIASPPDDLLIDVSAVTADCLNGGTAKITVTSAVSSGNFQFAILEYNTIPYSNNYQPADPGTPETTTFTGLTPGVTYTFVVYDVVTQCYYFKSANLPIDSPSNLTATLDVVSNVSCTGSANGNVSFTFSNYDTGATQVNYEIFNAQSNTSTGITGSSTALPGGPVTVNNFGTLPPGNYYILFTEVGGAFSGCTNASPTFAISQSTNLLQVTAVVTKNDNCNANAGQITATGQYGTAPYQYQLVAAGGPAPTATTWTGTSANVFNTEGGNYTVYIKDANNCIQSAPITLPTDTTPVITAVVTNQCGTSEGSFSIQVDRTVNGVAPYSYSINGGTFQNQAAASFTYNNLSSGSYTIQIKDANGCGNTVTLQIFVPLNLTPAATLQPSCANNDGEITVTPFGGSGNYEYELQDGSGNTIVAAQPTANFTGLAAGNYIVVIHDTTSNCNEQAAISLEVPTPVTFTTSSENVSCNGGSNGVITITLPASNDNPPYTYTVNDGTNPAITQNSPVFTGLAAGTYTVTVTSGKNCSDVQTVTITEPSLLDISASATAFACNTSNVVNTSTITVTVENDTTGNPSGTAPYFYSIDGTNFQNTNTFNIIDNGSTQNITVTVKDSNNCTQTTTVIINPLPEITAVAAVRGTAITCTNDESVQINVTGGSGDFTFDVLPLGSQASVTPGPGNNSATLLLTQPGSYTFQVKDNVTGCYMLTVPYEILPFDTIEVIASNPTPVTCFGDSDGTLTINVTGYTGAYSYNVINTAGTTVATGNGSTAVNPFTINGLTAGNLHVVVTATDTPFCTEDSNTVTVTSPDSPLQLTANQTANVTCDNNQGEITASATGGWGTYLYELVNNTTSTTIQAYAANSSFTGLAAGNYTVSVRDSGGCIVSQTAVLVQPALISATINASVTQVLCHGDTTAMIEALSVAGGQGSYQFILNRYDATGTTIVLSSGPQTSPQFPGLGAGIYSITITDGWNCNLTTPTLTITEPTPVQGFLSTNSNMTCLTQAEIIVSGLGGTPPYQFSADGISYSNTSVYTVGPGTYQYYVKDANGCQAVLTNQVTILPVPALQLNLDLSSASINCSGESTAAITANATGGLGNYMYELLDGASNVLAGPQAANSFTGLPAGNYYVRVVSLDCRETSSVINITDPAQLTVSYIKQDVLCFGDANGNIEIHTTGGTGIIQYAISPNLNQFVTDNVFDALPPGSYEVIVQDQKGCFELLNIDILEPAPLVATVDAVNQELCLNDANGSIAISITGGTGNYLVSLDNVTFVPVVGNQHTFTNLVGDTLYLIYVRDSNGCNVNPPVEQYMNPAVEVIPAVSVQPNCTNNVPGNIVTVTVNVEVVSDVQYSLDGINYVPSNTFTNLAPGNYTAYVQHTNGCTKQVPFTIDNLLPITATPNVTANVLCFGDTTGSIEVTATGGTGTIEYAISPAFAYGTANTFNNLAAGTYTVKVRDNIGCEVELANITVTEPAAALSATVNGTHEICLGDNNGTITITPAGGTAPYTTSLDSNNPADFTSTLTYNNLNGGQTYTIYVKDANGCEITPQTFTINNGVDIQPTATVVANCTGNVPGNTVTIGVNSAVASQVQYSLDGVTYVTSNTFNNVAPGTHTAYVQHTNGCTKTVPFTINTLLPITASANVTANVLCFGQSTGSIQVTATGGTGTIEYAISPAFAYGTSNTFNNLAAGTYTVKVRDNIGCEVELTNITVTEPAAALSATVNGTHEICLGDNNGTITITPAGGTAPYTTSLDSNNPADFTSALTYNNLNGGQTYTVYVKDANGCEIAPQTFTINNGVDIQPTATVVPNCTGNVPGNTVTINVNPAVASQVQYSLDGVTYVTSNTFNNVAPGTHTAYVQHTNGCTKTVPFTINTLSPVTASANVTANVLCFGQSTGSIQVTATGGTGTIEYAISPAFAYGTSNTFNNLAAGTYTVKVRDNIGCEVELTNITVTQPAAALSATVNGTHEICLGDNNGTITITPAGGTAPYTTSLDSNNPSDFTSALAYSNLNGGQTYTVYVKDANGCEIAPQTFTINNGVDIQPTATVVANCTSNVPGNTVTIGVNSAVASQVQYSLDGVTYAASNVFTNVAPGSHTAYVQHTNGCTKTVPFTINTLIPVTANANVTANVLCFGQSTGSIQVTATGGTGTIEYAISPAFAYGTANTFNNLAAGTYTVKVRDNIGCEVELTNITVTEPAAALTATVNGTHEICLGDNNGTITITPAGGTAPYSTSLDSNNPADFTSTLTYNNLNGGQTYTVYVKDANGCEITPQTFTINNGVDIQPTATVVANCTGNVPGNTVTIGVNPAIASQVQYSLDGVTYVTSNTFTNVAPGTHTAYVQHTNGCTKTVPFTINTLSPVTASANVTANVLCFGQSTGSIQVTATGGTGTIEYAISPAFAYGTANTFNNLASGTYTVKVRDNIGCEVELTNITVTQPAAALTATVNGTHEICLGDNNGTITITPAGGTAPYTTSLDSNNPADFTSALTYNNLNGGQTYTVYVKDANGCEITPQTFTINRGVDIRPTVTVVPNCTNNVPGNTVTINVNPALASQVQYSLDGVTYAASNVFTNVAPGSHTAYVQHTNGCTKTVPFTINTLIPVTANANVTANVLCFGQSTGSIQVTATGGTGVYQYAISPAYSYSSSNTFTNLAAGTYTVKVKDQNGCEITLTNITVTQPAAALTAVVNGTPETCDGLDDGTITIIPSGGTAPYYTSLNSNNPANFTTTLTYTGLIGGRQYTVFVKDANGCQITPAVFRVNDGLNLQPTAVVATNCNGNTPGNTVTVSVNPAVVNDVQYSLDGVNYVSSNVFNNLPVGPHTIYVRHTNGCTKTTTVRINPVTPITASATAVNATCNGLSNGRITVTASGGTGPLQYGISPDFNLTSSNVFQNLAAGNYIVRAVDSKGCYKEVTIAVTEPNALQATVVDVLQEICVDDDNGAIEIAVTGGTAPYSTSLSENGTYVRNEFLYENLNGGQTYTIYVKDSRGCTTSVQVTLDAPVDIDARENIVYNCNGNTVTISVSPGVANNVTYSLDGGTPQTGNIFTDLTNGRHTVEVLHTSACTDTVSFFISNAVPVTVTLAETGLNKITATAFGGTGNYTYTFNGYDNGRNNVYVFYQSGTYEVIVTDSNGCEARATINVVFVDITIPNVTTPNEDGDNDTWSPGNTQNYPNITTDIFDRYGRKLATLRQGQSWDGKYNGTEMPSGDYWYIIKLGNPNDNREFVGNFTIYR</sequence>
<feature type="signal peptide" evidence="1">
    <location>
        <begin position="1"/>
        <end position="27"/>
    </location>
</feature>
<feature type="domain" description="PKD/Chitinase" evidence="2">
    <location>
        <begin position="1435"/>
        <end position="1495"/>
    </location>
</feature>
<gene>
    <name evidence="3" type="ORF">B0G92_0391</name>
    <name evidence="4" type="ORF">CLV50_1114</name>
</gene>
<dbReference type="InterPro" id="IPR025667">
    <property type="entry name" value="SprB_repeat"/>
</dbReference>
<reference evidence="3 5" key="1">
    <citation type="submission" date="2017-12" db="EMBL/GenBank/DDBJ databases">
        <title>Genomic Encyclopedia of Type Strains, Phase III (KMG-III): the genomes of soil and plant-associated and newly described type strains.</title>
        <authorList>
            <person name="Whitman W."/>
        </authorList>
    </citation>
    <scope>NUCLEOTIDE SEQUENCE [LARGE SCALE GENOMIC DNA]</scope>
    <source>
        <strain evidence="3 5">IP-10</strain>
    </source>
</reference>
<dbReference type="InterPro" id="IPR022409">
    <property type="entry name" value="PKD/Chitinase_dom"/>
</dbReference>
<feature type="domain" description="PKD/Chitinase" evidence="2">
    <location>
        <begin position="2045"/>
        <end position="2125"/>
    </location>
</feature>
<dbReference type="InterPro" id="IPR026341">
    <property type="entry name" value="T9SS_type_B"/>
</dbReference>
<evidence type="ECO:0000313" key="3">
    <source>
        <dbReference type="EMBL" id="PKW28764.1"/>
    </source>
</evidence>
<feature type="chain" id="PRO_5019825781" evidence="1">
    <location>
        <begin position="28"/>
        <end position="4974"/>
    </location>
</feature>
<feature type="domain" description="PKD/Chitinase" evidence="2">
    <location>
        <begin position="4814"/>
        <end position="4888"/>
    </location>
</feature>
<dbReference type="EMBL" id="RCCB01000010">
    <property type="protein sequence ID" value="RLJ35732.1"/>
    <property type="molecule type" value="Genomic_DNA"/>
</dbReference>
<evidence type="ECO:0000313" key="4">
    <source>
        <dbReference type="EMBL" id="RLJ35732.1"/>
    </source>
</evidence>
<evidence type="ECO:0000313" key="6">
    <source>
        <dbReference type="Proteomes" id="UP000275027"/>
    </source>
</evidence>
<accession>A0A497UY78</accession>
<keyword evidence="5" id="KW-1185">Reference proteome</keyword>
<organism evidence="4 6">
    <name type="scientific">Flavobacterium lindanitolerans</name>
    <dbReference type="NCBI Taxonomy" id="428988"/>
    <lineage>
        <taxon>Bacteria</taxon>
        <taxon>Pseudomonadati</taxon>
        <taxon>Bacteroidota</taxon>
        <taxon>Flavobacteriia</taxon>
        <taxon>Flavobacteriales</taxon>
        <taxon>Flavobacteriaceae</taxon>
        <taxon>Flavobacterium</taxon>
    </lineage>
</organism>
<dbReference type="EMBL" id="PJND01000007">
    <property type="protein sequence ID" value="PKW28764.1"/>
    <property type="molecule type" value="Genomic_DNA"/>
</dbReference>
<evidence type="ECO:0000256" key="1">
    <source>
        <dbReference type="SAM" id="SignalP"/>
    </source>
</evidence>
<reference evidence="4 6" key="2">
    <citation type="submission" date="2018-10" db="EMBL/GenBank/DDBJ databases">
        <title>Genomic Encyclopedia of Archaeal and Bacterial Type Strains, Phase II (KMG-II): from individual species to whole genera.</title>
        <authorList>
            <person name="Goeker M."/>
        </authorList>
    </citation>
    <scope>NUCLEOTIDE SEQUENCE [LARGE SCALE GENOMIC DNA]</scope>
    <source>
        <strain evidence="4 6">DSM 21886</strain>
    </source>
</reference>
<dbReference type="RefSeq" id="WP_101470908.1">
    <property type="nucleotide sequence ID" value="NZ_PJND01000007.1"/>
</dbReference>
<feature type="domain" description="PKD/Chitinase" evidence="2">
    <location>
        <begin position="3065"/>
        <end position="3137"/>
    </location>
</feature>
<proteinExistence type="predicted"/>
<dbReference type="Proteomes" id="UP000275027">
    <property type="component" value="Unassembled WGS sequence"/>
</dbReference>
<dbReference type="SMART" id="SM00089">
    <property type="entry name" value="PKD"/>
    <property type="match status" value="5"/>
</dbReference>
<evidence type="ECO:0000313" key="5">
    <source>
        <dbReference type="Proteomes" id="UP000233767"/>
    </source>
</evidence>
<dbReference type="Pfam" id="PF13573">
    <property type="entry name" value="SprB"/>
    <property type="match status" value="23"/>
</dbReference>
<comment type="caution">
    <text evidence="4">The sequence shown here is derived from an EMBL/GenBank/DDBJ whole genome shotgun (WGS) entry which is preliminary data.</text>
</comment>